<protein>
    <recommendedName>
        <fullName evidence="3">DUF4595 domain-containing protein</fullName>
    </recommendedName>
</protein>
<dbReference type="HOGENOM" id="CLU_939749_0_0_10"/>
<evidence type="ECO:0000313" key="1">
    <source>
        <dbReference type="EMBL" id="AFD06240.1"/>
    </source>
</evidence>
<organism evidence="1 2">
    <name type="scientific">Solitalea canadensis (strain ATCC 29591 / DSM 3403 / JCM 21819 / LMG 8368 / NBRC 15130 / NCIMB 12057 / USAM 9D)</name>
    <name type="common">Flexibacter canadensis</name>
    <dbReference type="NCBI Taxonomy" id="929556"/>
    <lineage>
        <taxon>Bacteria</taxon>
        <taxon>Pseudomonadati</taxon>
        <taxon>Bacteroidota</taxon>
        <taxon>Sphingobacteriia</taxon>
        <taxon>Sphingobacteriales</taxon>
        <taxon>Sphingobacteriaceae</taxon>
        <taxon>Solitalea</taxon>
    </lineage>
</organism>
<dbReference type="AlphaFoldDB" id="H8KTA3"/>
<gene>
    <name evidence="1" type="ordered locus">Solca_1136</name>
</gene>
<dbReference type="EMBL" id="CP003349">
    <property type="protein sequence ID" value="AFD06240.1"/>
    <property type="molecule type" value="Genomic_DNA"/>
</dbReference>
<dbReference type="STRING" id="929556.Solca_1136"/>
<dbReference type="Proteomes" id="UP000007590">
    <property type="component" value="Chromosome"/>
</dbReference>
<dbReference type="PROSITE" id="PS51257">
    <property type="entry name" value="PROKAR_LIPOPROTEIN"/>
    <property type="match status" value="1"/>
</dbReference>
<dbReference type="KEGG" id="scn:Solca_1136"/>
<evidence type="ECO:0008006" key="3">
    <source>
        <dbReference type="Google" id="ProtNLM"/>
    </source>
</evidence>
<reference evidence="1" key="1">
    <citation type="submission" date="2012-02" db="EMBL/GenBank/DDBJ databases">
        <title>The complete genome of Solitalea canadensis DSM 3403.</title>
        <authorList>
            <consortium name="US DOE Joint Genome Institute (JGI-PGF)"/>
            <person name="Lucas S."/>
            <person name="Copeland A."/>
            <person name="Lapidus A."/>
            <person name="Glavina del Rio T."/>
            <person name="Dalin E."/>
            <person name="Tice H."/>
            <person name="Bruce D."/>
            <person name="Goodwin L."/>
            <person name="Pitluck S."/>
            <person name="Peters L."/>
            <person name="Ovchinnikova G."/>
            <person name="Lu M."/>
            <person name="Kyrpides N."/>
            <person name="Mavromatis K."/>
            <person name="Ivanova N."/>
            <person name="Brettin T."/>
            <person name="Detter J.C."/>
            <person name="Han C."/>
            <person name="Larimer F."/>
            <person name="Land M."/>
            <person name="Hauser L."/>
            <person name="Markowitz V."/>
            <person name="Cheng J.-F."/>
            <person name="Hugenholtz P."/>
            <person name="Woyke T."/>
            <person name="Wu D."/>
            <person name="Spring S."/>
            <person name="Schroeder M."/>
            <person name="Kopitz M."/>
            <person name="Brambilla E."/>
            <person name="Klenk H.-P."/>
            <person name="Eisen J.A."/>
        </authorList>
    </citation>
    <scope>NUCLEOTIDE SEQUENCE</scope>
    <source>
        <strain evidence="1">DSM 3403</strain>
    </source>
</reference>
<keyword evidence="2" id="KW-1185">Reference proteome</keyword>
<proteinExistence type="predicted"/>
<sequence length="284" mass="33571">MKNYTLYLLILCLAAIGCQKDIGEPDADLTTKKDKDCKCKKERYLPLVYKQRSDSISFYYKDDLGNLDRIIWGRDEWRFTYNGNKEVDNIKYYFINQLYAEYRFSYSNKKACAFTEIGYVGNYVVDYKIKRQNGRLSEIYIKYDHNGIFNDTAWFHYDANNVLDRYFVGGRNNYDKARLIFSFTTNANKYWANDIKSKELLFLTGVRDTPWIFSVENDITNLFISDHRTTEPESIGESYHNTIYNPSGYPSYFLKKIVYESDISGTREYSTDVNITYKKVNSNH</sequence>
<dbReference type="OrthoDB" id="1073003at2"/>
<evidence type="ECO:0000313" key="2">
    <source>
        <dbReference type="Proteomes" id="UP000007590"/>
    </source>
</evidence>
<dbReference type="RefSeq" id="WP_014679467.1">
    <property type="nucleotide sequence ID" value="NC_017770.1"/>
</dbReference>
<name>H8KTA3_SOLCM</name>
<accession>H8KTA3</accession>